<feature type="transmembrane region" description="Helical" evidence="1">
    <location>
        <begin position="146"/>
        <end position="167"/>
    </location>
</feature>
<proteinExistence type="predicted"/>
<feature type="transmembrane region" description="Helical" evidence="1">
    <location>
        <begin position="117"/>
        <end position="134"/>
    </location>
</feature>
<organism evidence="2 3">
    <name type="scientific">Nocardioides mesophilus</name>
    <dbReference type="NCBI Taxonomy" id="433659"/>
    <lineage>
        <taxon>Bacteria</taxon>
        <taxon>Bacillati</taxon>
        <taxon>Actinomycetota</taxon>
        <taxon>Actinomycetes</taxon>
        <taxon>Propionibacteriales</taxon>
        <taxon>Nocardioidaceae</taxon>
        <taxon>Nocardioides</taxon>
    </lineage>
</organism>
<reference evidence="2 3" key="1">
    <citation type="submission" date="2020-08" db="EMBL/GenBank/DDBJ databases">
        <title>Genome sequence of Nocardioides mesophilus KACC 16243T.</title>
        <authorList>
            <person name="Hyun D.-W."/>
            <person name="Bae J.-W."/>
        </authorList>
    </citation>
    <scope>NUCLEOTIDE SEQUENCE [LARGE SCALE GENOMIC DNA]</scope>
    <source>
        <strain evidence="2 3">KACC 16243</strain>
    </source>
</reference>
<keyword evidence="3" id="KW-1185">Reference proteome</keyword>
<feature type="transmembrane region" description="Helical" evidence="1">
    <location>
        <begin position="67"/>
        <end position="87"/>
    </location>
</feature>
<keyword evidence="1" id="KW-0812">Transmembrane</keyword>
<evidence type="ECO:0000313" key="3">
    <source>
        <dbReference type="Proteomes" id="UP000515947"/>
    </source>
</evidence>
<keyword evidence="1" id="KW-0472">Membrane</keyword>
<sequence>MLANVSRTAAVTFLLVFAVLGLAFFLGETAAEPGDIPAPIVAALVLVPTLGLSLAVLWRLSWAEPALTFAAVAVALFALADGLFDLVPRDTGPVHAATALTLVAPLALLGRRDPRTAGQLLVLVGLAPVVALTARSLTGGAGAGGSLGGSSGAVALPMVLGGLVLLLSAQGSGGRRTSVRRPHTG</sequence>
<dbReference type="RefSeq" id="WP_187577271.1">
    <property type="nucleotide sequence ID" value="NZ_CP060713.1"/>
</dbReference>
<dbReference type="EMBL" id="CP060713">
    <property type="protein sequence ID" value="QNN51435.1"/>
    <property type="molecule type" value="Genomic_DNA"/>
</dbReference>
<evidence type="ECO:0000256" key="1">
    <source>
        <dbReference type="SAM" id="Phobius"/>
    </source>
</evidence>
<accession>A0A7G9R760</accession>
<dbReference type="KEGG" id="nmes:H9L09_12530"/>
<evidence type="ECO:0000313" key="2">
    <source>
        <dbReference type="EMBL" id="QNN51435.1"/>
    </source>
</evidence>
<protein>
    <submittedName>
        <fullName evidence="2">Uncharacterized protein</fullName>
    </submittedName>
</protein>
<dbReference type="AlphaFoldDB" id="A0A7G9R760"/>
<gene>
    <name evidence="2" type="ORF">H9L09_12530</name>
</gene>
<name>A0A7G9R760_9ACTN</name>
<keyword evidence="1" id="KW-1133">Transmembrane helix</keyword>
<feature type="transmembrane region" description="Helical" evidence="1">
    <location>
        <begin position="41"/>
        <end position="60"/>
    </location>
</feature>
<feature type="transmembrane region" description="Helical" evidence="1">
    <location>
        <begin position="93"/>
        <end position="110"/>
    </location>
</feature>
<dbReference type="Proteomes" id="UP000515947">
    <property type="component" value="Chromosome"/>
</dbReference>